<keyword evidence="1" id="KW-1133">Transmembrane helix</keyword>
<feature type="transmembrane region" description="Helical" evidence="1">
    <location>
        <begin position="67"/>
        <end position="89"/>
    </location>
</feature>
<reference evidence="2 3" key="1">
    <citation type="submission" date="2020-08" db="EMBL/GenBank/DDBJ databases">
        <title>Studying the diversity of plant-associated saprophytic bacteria and their role in host health and plant-pathogen interactions.</title>
        <authorList>
            <person name="Potnis N."/>
        </authorList>
    </citation>
    <scope>NUCLEOTIDE SEQUENCE [LARGE SCALE GENOMIC DNA]</scope>
    <source>
        <strain evidence="2 3">F16</strain>
    </source>
</reference>
<organism evidence="2 3">
    <name type="scientific">Xanthomonas cannabis</name>
    <dbReference type="NCBI Taxonomy" id="1885674"/>
    <lineage>
        <taxon>Bacteria</taxon>
        <taxon>Pseudomonadati</taxon>
        <taxon>Pseudomonadota</taxon>
        <taxon>Gammaproteobacteria</taxon>
        <taxon>Lysobacterales</taxon>
        <taxon>Lysobacteraceae</taxon>
        <taxon>Xanthomonas</taxon>
    </lineage>
</organism>
<gene>
    <name evidence="2" type="ORF">FHR60_000791</name>
</gene>
<keyword evidence="3" id="KW-1185">Reference proteome</keyword>
<keyword evidence="1" id="KW-0472">Membrane</keyword>
<evidence type="ECO:0008006" key="4">
    <source>
        <dbReference type="Google" id="ProtNLM"/>
    </source>
</evidence>
<keyword evidence="1" id="KW-0812">Transmembrane</keyword>
<accession>A0ABR6JH79</accession>
<name>A0ABR6JH79_9XANT</name>
<dbReference type="EMBL" id="JACHNS010000001">
    <property type="protein sequence ID" value="MBB4592168.1"/>
    <property type="molecule type" value="Genomic_DNA"/>
</dbReference>
<dbReference type="InterPro" id="IPR004891">
    <property type="entry name" value="Mercury-R_MerC"/>
</dbReference>
<feature type="transmembrane region" description="Helical" evidence="1">
    <location>
        <begin position="101"/>
        <end position="120"/>
    </location>
</feature>
<comment type="caution">
    <text evidence="2">The sequence shown here is derived from an EMBL/GenBank/DDBJ whole genome shotgun (WGS) entry which is preliminary data.</text>
</comment>
<evidence type="ECO:0000313" key="3">
    <source>
        <dbReference type="Proteomes" id="UP000554726"/>
    </source>
</evidence>
<evidence type="ECO:0000313" key="2">
    <source>
        <dbReference type="EMBL" id="MBB4592168.1"/>
    </source>
</evidence>
<protein>
    <recommendedName>
        <fullName evidence="4">MerC domain-containing protein</fullName>
    </recommendedName>
</protein>
<dbReference type="Pfam" id="PF03203">
    <property type="entry name" value="MerC"/>
    <property type="match status" value="1"/>
</dbReference>
<sequence>MSTGLSELLLYINRMAQLACCADGKARAARCSGAGLEQARCYIIPRRREHLLEVMPLPTLRHLLDRFGATGSLLCAVHCAVLPLVLALAPSLGLSFWLGDGVELTIVVFVTLLGLFSLVLGYRRHKALHALALLLPGLALLWLGLLYDPLHHSVVPHAVVMTLGGALVGIAHLVNLRLNHGHGHVHDASCAH</sequence>
<feature type="transmembrane region" description="Helical" evidence="1">
    <location>
        <begin position="127"/>
        <end position="147"/>
    </location>
</feature>
<feature type="transmembrane region" description="Helical" evidence="1">
    <location>
        <begin position="153"/>
        <end position="174"/>
    </location>
</feature>
<proteinExistence type="predicted"/>
<dbReference type="Proteomes" id="UP000554726">
    <property type="component" value="Unassembled WGS sequence"/>
</dbReference>
<evidence type="ECO:0000256" key="1">
    <source>
        <dbReference type="SAM" id="Phobius"/>
    </source>
</evidence>